<organism evidence="2 3">
    <name type="scientific">Paenibacillus aurantius</name>
    <dbReference type="NCBI Taxonomy" id="2918900"/>
    <lineage>
        <taxon>Bacteria</taxon>
        <taxon>Bacillati</taxon>
        <taxon>Bacillota</taxon>
        <taxon>Bacilli</taxon>
        <taxon>Bacillales</taxon>
        <taxon>Paenibacillaceae</taxon>
        <taxon>Paenibacillus</taxon>
    </lineage>
</organism>
<proteinExistence type="predicted"/>
<name>A0AA96LB77_9BACL</name>
<dbReference type="InterPro" id="IPR003607">
    <property type="entry name" value="HD/PDEase_dom"/>
</dbReference>
<evidence type="ECO:0000313" key="2">
    <source>
        <dbReference type="EMBL" id="WNQ09983.1"/>
    </source>
</evidence>
<sequence length="368" mass="41280">MRLLPIGACQPGMKLAKNIYDEDGRVLLGQDVELTATILARLNRYGIGFLYIRDPLTEDVHVQDLLSDETRVRASQTIRTQFSRLMGETLKSTTVSRPDLGSVFRRLLDLIIDDLSRNENAMSMVCDIQLADNYLYHHSLNVCTYSTMLGMMKGYTRDELSTLGLGALLHDIGKTKIRRSTLLKPGELSEEEFEEMKRHAKLGYDLLRVEPNIPLLAAHCAFQHHERLDGSGYPRGLKGAEIHEYARLVALIDSYDAMTSHRIYRQAMLPHQAMEILYGGAGGIYDKSMIELFRDKIAIYPIGVEVTLNTGESGVVVELNAHVPHRPVIRLFKDSEGVPYAAPRELDLSQTLTALISSVGHSRTEQTV</sequence>
<dbReference type="PANTHER" id="PTHR43155">
    <property type="entry name" value="CYCLIC DI-GMP PHOSPHODIESTERASE PA4108-RELATED"/>
    <property type="match status" value="1"/>
</dbReference>
<dbReference type="PANTHER" id="PTHR43155:SF2">
    <property type="entry name" value="CYCLIC DI-GMP PHOSPHODIESTERASE PA4108"/>
    <property type="match status" value="1"/>
</dbReference>
<reference evidence="2 3" key="1">
    <citation type="submission" date="2022-02" db="EMBL/GenBank/DDBJ databases">
        <title>Paenibacillus sp. MBLB1776 Whole Genome Shotgun Sequencing.</title>
        <authorList>
            <person name="Hwang C.Y."/>
            <person name="Cho E.-S."/>
            <person name="Seo M.-J."/>
        </authorList>
    </citation>
    <scope>NUCLEOTIDE SEQUENCE [LARGE SCALE GENOMIC DNA]</scope>
    <source>
        <strain evidence="2 3">MBLB1776</strain>
    </source>
</reference>
<dbReference type="InterPro" id="IPR037522">
    <property type="entry name" value="HD_GYP_dom"/>
</dbReference>
<dbReference type="RefSeq" id="WP_315603757.1">
    <property type="nucleotide sequence ID" value="NZ_CP130318.1"/>
</dbReference>
<dbReference type="GO" id="GO:0016787">
    <property type="term" value="F:hydrolase activity"/>
    <property type="evidence" value="ECO:0007669"/>
    <property type="project" value="UniProtKB-KW"/>
</dbReference>
<dbReference type="AlphaFoldDB" id="A0AA96LB77"/>
<dbReference type="CDD" id="cd00077">
    <property type="entry name" value="HDc"/>
    <property type="match status" value="1"/>
</dbReference>
<dbReference type="Proteomes" id="UP001305702">
    <property type="component" value="Chromosome"/>
</dbReference>
<protein>
    <submittedName>
        <fullName evidence="2">HD-GYP domain-containing protein</fullName>
        <ecNumber evidence="2">3.1.4.-</ecNumber>
    </submittedName>
</protein>
<evidence type="ECO:0000259" key="1">
    <source>
        <dbReference type="PROSITE" id="PS51832"/>
    </source>
</evidence>
<dbReference type="EMBL" id="CP130318">
    <property type="protein sequence ID" value="WNQ09983.1"/>
    <property type="molecule type" value="Genomic_DNA"/>
</dbReference>
<dbReference type="SUPFAM" id="SSF109604">
    <property type="entry name" value="HD-domain/PDEase-like"/>
    <property type="match status" value="1"/>
</dbReference>
<dbReference type="PROSITE" id="PS51832">
    <property type="entry name" value="HD_GYP"/>
    <property type="match status" value="1"/>
</dbReference>
<accession>A0AA96LB77</accession>
<gene>
    <name evidence="2" type="ORF">MJA45_20500</name>
</gene>
<evidence type="ECO:0000313" key="3">
    <source>
        <dbReference type="Proteomes" id="UP001305702"/>
    </source>
</evidence>
<dbReference type="KEGG" id="paun:MJA45_20500"/>
<dbReference type="EC" id="3.1.4.-" evidence="2"/>
<keyword evidence="2" id="KW-0378">Hydrolase</keyword>
<feature type="domain" description="HD-GYP" evidence="1">
    <location>
        <begin position="113"/>
        <end position="309"/>
    </location>
</feature>
<keyword evidence="3" id="KW-1185">Reference proteome</keyword>
<dbReference type="SMART" id="SM00471">
    <property type="entry name" value="HDc"/>
    <property type="match status" value="1"/>
</dbReference>
<dbReference type="Pfam" id="PF13487">
    <property type="entry name" value="HD_5"/>
    <property type="match status" value="1"/>
</dbReference>
<dbReference type="Gene3D" id="1.10.3210.10">
    <property type="entry name" value="Hypothetical protein af1432"/>
    <property type="match status" value="1"/>
</dbReference>